<evidence type="ECO:0000259" key="2">
    <source>
        <dbReference type="Pfam" id="PF00561"/>
    </source>
</evidence>
<organism evidence="3 4">
    <name type="scientific">Streptomyces regalis</name>
    <dbReference type="NCBI Taxonomy" id="68262"/>
    <lineage>
        <taxon>Bacteria</taxon>
        <taxon>Bacillati</taxon>
        <taxon>Actinomycetota</taxon>
        <taxon>Actinomycetes</taxon>
        <taxon>Kitasatosporales</taxon>
        <taxon>Streptomycetaceae</taxon>
        <taxon>Streptomyces</taxon>
    </lineage>
</organism>
<dbReference type="Pfam" id="PF00561">
    <property type="entry name" value="Abhydrolase_1"/>
    <property type="match status" value="1"/>
</dbReference>
<dbReference type="Gene3D" id="3.40.50.1820">
    <property type="entry name" value="alpha/beta hydrolase"/>
    <property type="match status" value="1"/>
</dbReference>
<dbReference type="SUPFAM" id="SSF53474">
    <property type="entry name" value="alpha/beta-Hydrolases"/>
    <property type="match status" value="1"/>
</dbReference>
<dbReference type="InterPro" id="IPR002918">
    <property type="entry name" value="Lipase_EstA/Esterase_EstB"/>
</dbReference>
<accession>A0A101JGR9</accession>
<reference evidence="4" key="1">
    <citation type="submission" date="2015-10" db="EMBL/GenBank/DDBJ databases">
        <authorList>
            <person name="Ju K.-S."/>
            <person name="Doroghazi J.R."/>
            <person name="Metcalf W.W."/>
        </authorList>
    </citation>
    <scope>NUCLEOTIDE SEQUENCE [LARGE SCALE GENOMIC DNA]</scope>
    <source>
        <strain evidence="4">NRRL 3151</strain>
    </source>
</reference>
<dbReference type="EMBL" id="LLZG01000361">
    <property type="protein sequence ID" value="KUL26599.1"/>
    <property type="molecule type" value="Genomic_DNA"/>
</dbReference>
<gene>
    <name evidence="3" type="ORF">ADL12_32070</name>
</gene>
<dbReference type="PANTHER" id="PTHR32015">
    <property type="entry name" value="FASTING INDUCED LIPASE"/>
    <property type="match status" value="1"/>
</dbReference>
<comment type="caution">
    <text evidence="3">The sequence shown here is derived from an EMBL/GenBank/DDBJ whole genome shotgun (WGS) entry which is preliminary data.</text>
</comment>
<protein>
    <submittedName>
        <fullName evidence="3">Lipase</fullName>
    </submittedName>
</protein>
<dbReference type="InterPro" id="IPR029058">
    <property type="entry name" value="AB_hydrolase_fold"/>
</dbReference>
<feature type="domain" description="AB hydrolase-1" evidence="2">
    <location>
        <begin position="84"/>
        <end position="196"/>
    </location>
</feature>
<evidence type="ECO:0000313" key="4">
    <source>
        <dbReference type="Proteomes" id="UP000053923"/>
    </source>
</evidence>
<evidence type="ECO:0000256" key="1">
    <source>
        <dbReference type="SAM" id="MobiDB-lite"/>
    </source>
</evidence>
<keyword evidence="4" id="KW-1185">Reference proteome</keyword>
<dbReference type="OrthoDB" id="8871309at2"/>
<sequence length="330" mass="35058">MSHRPARPAPRSRLITWLAAIGAITALALGLPGASAAADDTSRPHSGPTVSTPEALIRGTLQPDAPPPGANDWKCKPTAAHPRPVVLLHATLTNAQNWIMLSPWLKKAGYCVFAPNYGGEPGSPFKATRHIPDSAREIARYVDRVLDATGARQVDLVGHSQGGGLMPRWYLRFEGGTNPANPAKNKVRRLIALAPSNHGAGVTGLGNLTTELGLNSTVSLVVGRAYEDQMPGSRVHTTLDRDGDTQPGVDYTTIVTRYDEVVTPYTNQFLTAGPGATVRNILIQEICPQDISEHISIAFDSNALQLVLNALDPAHARPVHCSLSAPLLGG</sequence>
<dbReference type="AlphaFoldDB" id="A0A101JGR9"/>
<dbReference type="GO" id="GO:0016298">
    <property type="term" value="F:lipase activity"/>
    <property type="evidence" value="ECO:0007669"/>
    <property type="project" value="TreeGrafter"/>
</dbReference>
<proteinExistence type="predicted"/>
<dbReference type="InterPro" id="IPR000073">
    <property type="entry name" value="AB_hydrolase_1"/>
</dbReference>
<dbReference type="PROSITE" id="PS51318">
    <property type="entry name" value="TAT"/>
    <property type="match status" value="1"/>
</dbReference>
<dbReference type="RefSeq" id="WP_062708361.1">
    <property type="nucleotide sequence ID" value="NZ_LLZG01000361.1"/>
</dbReference>
<dbReference type="InterPro" id="IPR006311">
    <property type="entry name" value="TAT_signal"/>
</dbReference>
<name>A0A101JGR9_9ACTN</name>
<dbReference type="PANTHER" id="PTHR32015:SF1">
    <property type="entry name" value="LIPASE"/>
    <property type="match status" value="1"/>
</dbReference>
<dbReference type="GO" id="GO:0016042">
    <property type="term" value="P:lipid catabolic process"/>
    <property type="evidence" value="ECO:0007669"/>
    <property type="project" value="InterPro"/>
</dbReference>
<feature type="region of interest" description="Disordered" evidence="1">
    <location>
        <begin position="35"/>
        <end position="72"/>
    </location>
</feature>
<dbReference type="Proteomes" id="UP000053923">
    <property type="component" value="Unassembled WGS sequence"/>
</dbReference>
<evidence type="ECO:0000313" key="3">
    <source>
        <dbReference type="EMBL" id="KUL26599.1"/>
    </source>
</evidence>